<evidence type="ECO:0000256" key="2">
    <source>
        <dbReference type="ARBA" id="ARBA00009695"/>
    </source>
</evidence>
<protein>
    <recommendedName>
        <fullName evidence="3 5">Regulatory protein RecX</fullName>
    </recommendedName>
</protein>
<dbReference type="InterPro" id="IPR003783">
    <property type="entry name" value="Regulatory_RecX"/>
</dbReference>
<comment type="subcellular location">
    <subcellularLocation>
        <location evidence="1 5">Cytoplasm</location>
    </subcellularLocation>
</comment>
<dbReference type="Pfam" id="PF02631">
    <property type="entry name" value="RecX_HTH2"/>
    <property type="match status" value="1"/>
</dbReference>
<feature type="domain" description="RecX third three-helical" evidence="8">
    <location>
        <begin position="242"/>
        <end position="286"/>
    </location>
</feature>
<dbReference type="PANTHER" id="PTHR33602">
    <property type="entry name" value="REGULATORY PROTEIN RECX FAMILY PROTEIN"/>
    <property type="match status" value="1"/>
</dbReference>
<evidence type="ECO:0000256" key="1">
    <source>
        <dbReference type="ARBA" id="ARBA00004496"/>
    </source>
</evidence>
<feature type="compositionally biased region" description="Polar residues" evidence="6">
    <location>
        <begin position="65"/>
        <end position="81"/>
    </location>
</feature>
<evidence type="ECO:0000313" key="10">
    <source>
        <dbReference type="Proteomes" id="UP000268291"/>
    </source>
</evidence>
<dbReference type="InterPro" id="IPR053925">
    <property type="entry name" value="RecX_HTH_3rd"/>
</dbReference>
<evidence type="ECO:0000256" key="4">
    <source>
        <dbReference type="ARBA" id="ARBA00022490"/>
    </source>
</evidence>
<dbReference type="Pfam" id="PF21981">
    <property type="entry name" value="RecX_HTH3"/>
    <property type="match status" value="1"/>
</dbReference>
<dbReference type="EMBL" id="RZGY01000001">
    <property type="protein sequence ID" value="RUQ86501.1"/>
    <property type="molecule type" value="Genomic_DNA"/>
</dbReference>
<comment type="caution">
    <text evidence="9">The sequence shown here is derived from an EMBL/GenBank/DDBJ whole genome shotgun (WGS) entry which is preliminary data.</text>
</comment>
<accession>A0ABY0C8Y2</accession>
<evidence type="ECO:0000313" key="9">
    <source>
        <dbReference type="EMBL" id="RUQ86501.1"/>
    </source>
</evidence>
<reference evidence="9 10" key="1">
    <citation type="submission" date="2018-12" db="EMBL/GenBank/DDBJ databases">
        <authorList>
            <person name="hu s."/>
            <person name="Xu Y."/>
            <person name="Xu B."/>
            <person name="Li F."/>
        </authorList>
    </citation>
    <scope>NUCLEOTIDE SEQUENCE [LARGE SCALE GENOMIC DNA]</scope>
    <source>
        <strain evidence="9 10">KSW2-17</strain>
    </source>
</reference>
<dbReference type="PANTHER" id="PTHR33602:SF1">
    <property type="entry name" value="REGULATORY PROTEIN RECX FAMILY PROTEIN"/>
    <property type="match status" value="1"/>
</dbReference>
<dbReference type="InterPro" id="IPR036388">
    <property type="entry name" value="WH-like_DNA-bd_sf"/>
</dbReference>
<evidence type="ECO:0000259" key="8">
    <source>
        <dbReference type="Pfam" id="PF21981"/>
    </source>
</evidence>
<organism evidence="9 10">
    <name type="scientific">Labedella gwakjiensis</name>
    <dbReference type="NCBI Taxonomy" id="390269"/>
    <lineage>
        <taxon>Bacteria</taxon>
        <taxon>Bacillati</taxon>
        <taxon>Actinomycetota</taxon>
        <taxon>Actinomycetes</taxon>
        <taxon>Micrococcales</taxon>
        <taxon>Microbacteriaceae</taxon>
        <taxon>Labedella</taxon>
    </lineage>
</organism>
<dbReference type="InterPro" id="IPR053924">
    <property type="entry name" value="RecX_HTH_2nd"/>
</dbReference>
<evidence type="ECO:0000256" key="5">
    <source>
        <dbReference type="HAMAP-Rule" id="MF_01114"/>
    </source>
</evidence>
<name>A0ABY0C8Y2_9MICO</name>
<feature type="domain" description="RecX second three-helical" evidence="7">
    <location>
        <begin position="193"/>
        <end position="234"/>
    </location>
</feature>
<evidence type="ECO:0000256" key="3">
    <source>
        <dbReference type="ARBA" id="ARBA00018111"/>
    </source>
</evidence>
<evidence type="ECO:0000256" key="6">
    <source>
        <dbReference type="SAM" id="MobiDB-lite"/>
    </source>
</evidence>
<keyword evidence="4 5" id="KW-0963">Cytoplasm</keyword>
<feature type="compositionally biased region" description="Low complexity" evidence="6">
    <location>
        <begin position="1"/>
        <end position="26"/>
    </location>
</feature>
<comment type="similarity">
    <text evidence="2 5">Belongs to the RecX family.</text>
</comment>
<gene>
    <name evidence="5" type="primary">recX</name>
    <name evidence="9" type="ORF">ELQ93_05815</name>
</gene>
<dbReference type="Proteomes" id="UP000268291">
    <property type="component" value="Unassembled WGS sequence"/>
</dbReference>
<feature type="region of interest" description="Disordered" evidence="6">
    <location>
        <begin position="1"/>
        <end position="137"/>
    </location>
</feature>
<sequence length="304" mass="32922">MPATSCSRTPTSPPTSRARSRSSSASEFPRLKRPRTSWRRAAVRDLSSGSDEAGLAPVRYLSEARSASSGVERSSARSARTTGPRFPQADETPRAAAPRSPDTADEPREAEPVTAEVSDATITSFSGISLGADEPANEPEVVERAVVEQRVLRALSRKALSEKEVRALIAENGLEGPEVEEIVDRLTDLRYVDDRTLAEELTRRLSEGKGQSKSAVGRALSARGIPGDIVSEALDEIDDGEERRVAFEIAEKRARQMGSLDAQTLERRLSGFLARRGYPGGLVRDIVSDIAKRRPSGAAGPRFR</sequence>
<proteinExistence type="inferred from homology"/>
<dbReference type="HAMAP" id="MF_01114">
    <property type="entry name" value="RecX"/>
    <property type="match status" value="1"/>
</dbReference>
<evidence type="ECO:0000259" key="7">
    <source>
        <dbReference type="Pfam" id="PF02631"/>
    </source>
</evidence>
<dbReference type="Gene3D" id="1.10.10.10">
    <property type="entry name" value="Winged helix-like DNA-binding domain superfamily/Winged helix DNA-binding domain"/>
    <property type="match status" value="1"/>
</dbReference>
<comment type="function">
    <text evidence="5">Modulates RecA activity.</text>
</comment>
<keyword evidence="10" id="KW-1185">Reference proteome</keyword>